<proteinExistence type="predicted"/>
<evidence type="ECO:0000259" key="2">
    <source>
        <dbReference type="Pfam" id="PF02520"/>
    </source>
</evidence>
<protein>
    <submittedName>
        <fullName evidence="4">ANIS5_cation-bd domain-containing protein</fullName>
    </submittedName>
</protein>
<keyword evidence="3" id="KW-1185">Reference proteome</keyword>
<dbReference type="Proteomes" id="UP000036681">
    <property type="component" value="Unplaced"/>
</dbReference>
<evidence type="ECO:0000313" key="3">
    <source>
        <dbReference type="Proteomes" id="UP000036681"/>
    </source>
</evidence>
<dbReference type="AlphaFoldDB" id="A0A0M3INE8"/>
<dbReference type="InterPro" id="IPR003677">
    <property type="entry name" value="ANIS5_cation-bd"/>
</dbReference>
<feature type="domain" description="SXP/RAL-2 family protein Ani s 5-like cation-binding" evidence="2">
    <location>
        <begin position="276"/>
        <end position="380"/>
    </location>
</feature>
<evidence type="ECO:0000313" key="4">
    <source>
        <dbReference type="WBParaSite" id="ALUE_0002027601-mRNA-1"/>
    </source>
</evidence>
<dbReference type="InterPro" id="IPR052823">
    <property type="entry name" value="SXP/RAL-2_related"/>
</dbReference>
<dbReference type="Pfam" id="PF02520">
    <property type="entry name" value="ANIS5_cation-bd"/>
    <property type="match status" value="1"/>
</dbReference>
<keyword evidence="1" id="KW-0732">Signal</keyword>
<feature type="chain" id="PRO_5005657399" evidence="1">
    <location>
        <begin position="19"/>
        <end position="391"/>
    </location>
</feature>
<accession>A0A0M3INE8</accession>
<sequence length="391" mass="44512">MIADIHCAIMMMSYLVSAQISFPTSTWSQSIGNQLSYNLPAVPHSSFDVRRYSDRIDANIIPNFASNQVLLITTMIADIHCAIMMMSYLIADIHVSAQISFPTSTWSQSIGNQLSYNLPVIPHSSFDVRRYSDRIDANIIPNFASNQVMLLFLCNEELIDLSLPIDSSFKINLQINVLPPQTLPFIPNIISDRNFADGRVEHSSGISSSIDIISPAQQTKWPSGLPSESRYVGMVSEITNNDIHQRLQPSMQWQQQQQQQRQQPGLPPFLLGTSPEVQQKFFDIISNRDETYQEKQNKLDVLMSKLDLKKQQLYEEFRKKKDAEEKDKRAKIHALVATMSEKAQISFAKVSAVLTNPELKDGERWEMIQSVYGKMDEDVKKEFNDRFGSLI</sequence>
<feature type="signal peptide" evidence="1">
    <location>
        <begin position="1"/>
        <end position="18"/>
    </location>
</feature>
<dbReference type="WBParaSite" id="ALUE_0002027601-mRNA-1">
    <property type="protein sequence ID" value="ALUE_0002027601-mRNA-1"/>
    <property type="gene ID" value="ALUE_0002027601"/>
</dbReference>
<dbReference type="PANTHER" id="PTHR21593">
    <property type="entry name" value="PRION-LIKE- Q/N-RICH -DOMAIN-BEARING PROTEIN PROTEIN"/>
    <property type="match status" value="1"/>
</dbReference>
<dbReference type="PANTHER" id="PTHR21593:SF36">
    <property type="entry name" value="DUF148 DOMAIN-CONTAINING PROTEIN-RELATED"/>
    <property type="match status" value="1"/>
</dbReference>
<name>A0A0M3INE8_ASCLU</name>
<reference evidence="4" key="1">
    <citation type="submission" date="2017-02" db="UniProtKB">
        <authorList>
            <consortium name="WormBaseParasite"/>
        </authorList>
    </citation>
    <scope>IDENTIFICATION</scope>
</reference>
<organism evidence="3 4">
    <name type="scientific">Ascaris lumbricoides</name>
    <name type="common">Giant roundworm</name>
    <dbReference type="NCBI Taxonomy" id="6252"/>
    <lineage>
        <taxon>Eukaryota</taxon>
        <taxon>Metazoa</taxon>
        <taxon>Ecdysozoa</taxon>
        <taxon>Nematoda</taxon>
        <taxon>Chromadorea</taxon>
        <taxon>Rhabditida</taxon>
        <taxon>Spirurina</taxon>
        <taxon>Ascaridomorpha</taxon>
        <taxon>Ascaridoidea</taxon>
        <taxon>Ascarididae</taxon>
        <taxon>Ascaris</taxon>
    </lineage>
</organism>
<evidence type="ECO:0000256" key="1">
    <source>
        <dbReference type="SAM" id="SignalP"/>
    </source>
</evidence>